<sequence length="358" mass="40560">MEVIANIIIFSGLAGLVSAGWWLISLTVTCTEGQSASGMTLTKFEMQASKRRPWLPWLRHTQSVRRPSNVGHSWRIADRRFGPELRRALRAHNKYYRRTLLPIVVEFLSVELVIVLLAFFGGYSIVTTYTSLGLIFIVMAQAGFTYTRFSTRWLRRFPSTWKIIHVSNKAAGFFVQDSTKGDERSPVATLWAIEIELVEHLQVSPSSRWSSQERARNWLALLKPRLIELSTMGDPLTRTASRVEMLKWIDNVLHDLTVPAQGQEHSKGLDKDLAAIRATRPSRTANVTSWIIAGFGIFMVTMAFLMEWLGTRSGRSQFLEWLPTAAAAIPGISTWVAAIFGVAFGLYQWIAAYRRRAR</sequence>
<dbReference type="HOGENOM" id="CLU_773041_0_0_11"/>
<accession>A0A0D4BYG4</accession>
<dbReference type="Proteomes" id="UP000061839">
    <property type="component" value="Chromosome"/>
</dbReference>
<feature type="transmembrane region" description="Helical" evidence="1">
    <location>
        <begin position="6"/>
        <end position="24"/>
    </location>
</feature>
<evidence type="ECO:0000256" key="1">
    <source>
        <dbReference type="SAM" id="Phobius"/>
    </source>
</evidence>
<dbReference type="EMBL" id="CP011005">
    <property type="protein sequence ID" value="AJT41165.1"/>
    <property type="molecule type" value="Genomic_DNA"/>
</dbReference>
<keyword evidence="1" id="KW-0812">Transmembrane</keyword>
<dbReference type="AlphaFoldDB" id="A0A0D4BYG4"/>
<reference evidence="2 3" key="1">
    <citation type="journal article" date="2015" name="Genome Announc.">
        <title>Complete Genome Sequencing of Protease-Producing Novel Arthrobacter sp. Strain IHBB 11108 Using PacBio Single-Molecule Real-Time Sequencing Technology.</title>
        <authorList>
            <person name="Kiran S."/>
            <person name="Swarnkar M.K."/>
            <person name="Pal M."/>
            <person name="Thakur R."/>
            <person name="Tewari R."/>
            <person name="Singh A.K."/>
            <person name="Gulati A."/>
        </authorList>
    </citation>
    <scope>NUCLEOTIDE SEQUENCE [LARGE SCALE GENOMIC DNA]</scope>
    <source>
        <strain evidence="2 3">IHBB 11108</strain>
    </source>
</reference>
<name>A0A0D4BYG4_9MICC</name>
<keyword evidence="3" id="KW-1185">Reference proteome</keyword>
<evidence type="ECO:0000313" key="3">
    <source>
        <dbReference type="Proteomes" id="UP000061839"/>
    </source>
</evidence>
<dbReference type="KEGG" id="ari:UM93_05910"/>
<feature type="transmembrane region" description="Helical" evidence="1">
    <location>
        <begin position="287"/>
        <end position="306"/>
    </location>
</feature>
<feature type="transmembrane region" description="Helical" evidence="1">
    <location>
        <begin position="326"/>
        <end position="350"/>
    </location>
</feature>
<evidence type="ECO:0000313" key="2">
    <source>
        <dbReference type="EMBL" id="AJT41165.1"/>
    </source>
</evidence>
<gene>
    <name evidence="2" type="ORF">UM93_05910</name>
</gene>
<organism evidence="2 3">
    <name type="scientific">Psychromicrobium lacuslunae</name>
    <dbReference type="NCBI Taxonomy" id="1618207"/>
    <lineage>
        <taxon>Bacteria</taxon>
        <taxon>Bacillati</taxon>
        <taxon>Actinomycetota</taxon>
        <taxon>Actinomycetes</taxon>
        <taxon>Micrococcales</taxon>
        <taxon>Micrococcaceae</taxon>
        <taxon>Psychromicrobium</taxon>
    </lineage>
</organism>
<keyword evidence="1" id="KW-0472">Membrane</keyword>
<feature type="transmembrane region" description="Helical" evidence="1">
    <location>
        <begin position="100"/>
        <end position="120"/>
    </location>
</feature>
<dbReference type="PATRIC" id="fig|1618207.4.peg.1198"/>
<protein>
    <submittedName>
        <fullName evidence="2">Uncharacterized protein</fullName>
    </submittedName>
</protein>
<proteinExistence type="predicted"/>
<feature type="transmembrane region" description="Helical" evidence="1">
    <location>
        <begin position="126"/>
        <end position="146"/>
    </location>
</feature>
<keyword evidence="1" id="KW-1133">Transmembrane helix</keyword>